<organism evidence="7 8">
    <name type="scientific">Citrullus colocynthis</name>
    <name type="common">colocynth</name>
    <dbReference type="NCBI Taxonomy" id="252529"/>
    <lineage>
        <taxon>Eukaryota</taxon>
        <taxon>Viridiplantae</taxon>
        <taxon>Streptophyta</taxon>
        <taxon>Embryophyta</taxon>
        <taxon>Tracheophyta</taxon>
        <taxon>Spermatophyta</taxon>
        <taxon>Magnoliopsida</taxon>
        <taxon>eudicotyledons</taxon>
        <taxon>Gunneridae</taxon>
        <taxon>Pentapetalae</taxon>
        <taxon>rosids</taxon>
        <taxon>fabids</taxon>
        <taxon>Cucurbitales</taxon>
        <taxon>Cucurbitaceae</taxon>
        <taxon>Benincaseae</taxon>
        <taxon>Citrullus</taxon>
    </lineage>
</organism>
<feature type="region of interest" description="Disordered" evidence="5">
    <location>
        <begin position="443"/>
        <end position="481"/>
    </location>
</feature>
<evidence type="ECO:0000256" key="1">
    <source>
        <dbReference type="ARBA" id="ARBA00004123"/>
    </source>
</evidence>
<feature type="region of interest" description="Disordered" evidence="5">
    <location>
        <begin position="495"/>
        <end position="540"/>
    </location>
</feature>
<evidence type="ECO:0000313" key="7">
    <source>
        <dbReference type="EMBL" id="CAK9323596.1"/>
    </source>
</evidence>
<feature type="compositionally biased region" description="Polar residues" evidence="5">
    <location>
        <begin position="201"/>
        <end position="218"/>
    </location>
</feature>
<accession>A0ABP0YTB2</accession>
<evidence type="ECO:0000256" key="5">
    <source>
        <dbReference type="SAM" id="MobiDB-lite"/>
    </source>
</evidence>
<comment type="subcellular location">
    <subcellularLocation>
        <location evidence="1">Nucleus</location>
    </subcellularLocation>
</comment>
<keyword evidence="2" id="KW-0805">Transcription regulation</keyword>
<dbReference type="InterPro" id="IPR044273">
    <property type="entry name" value="PIF3-like"/>
</dbReference>
<feature type="compositionally biased region" description="Basic and acidic residues" evidence="5">
    <location>
        <begin position="522"/>
        <end position="531"/>
    </location>
</feature>
<protein>
    <recommendedName>
        <fullName evidence="6">BHLH domain-containing protein</fullName>
    </recommendedName>
</protein>
<gene>
    <name evidence="7" type="ORF">CITCOLO1_LOCUS15786</name>
</gene>
<dbReference type="EMBL" id="OZ021740">
    <property type="protein sequence ID" value="CAK9323596.1"/>
    <property type="molecule type" value="Genomic_DNA"/>
</dbReference>
<feature type="compositionally biased region" description="Low complexity" evidence="5">
    <location>
        <begin position="495"/>
        <end position="504"/>
    </location>
</feature>
<evidence type="ECO:0000313" key="8">
    <source>
        <dbReference type="Proteomes" id="UP001642487"/>
    </source>
</evidence>
<dbReference type="Proteomes" id="UP001642487">
    <property type="component" value="Chromosome 6"/>
</dbReference>
<dbReference type="CDD" id="cd11445">
    <property type="entry name" value="bHLH_AtPIF_like"/>
    <property type="match status" value="1"/>
</dbReference>
<evidence type="ECO:0000259" key="6">
    <source>
        <dbReference type="PROSITE" id="PS50888"/>
    </source>
</evidence>
<dbReference type="PROSITE" id="PS50888">
    <property type="entry name" value="BHLH"/>
    <property type="match status" value="1"/>
</dbReference>
<feature type="domain" description="BHLH" evidence="6">
    <location>
        <begin position="314"/>
        <end position="363"/>
    </location>
</feature>
<dbReference type="InterPro" id="IPR011598">
    <property type="entry name" value="bHLH_dom"/>
</dbReference>
<evidence type="ECO:0000256" key="4">
    <source>
        <dbReference type="ARBA" id="ARBA00023242"/>
    </source>
</evidence>
<reference evidence="7 8" key="1">
    <citation type="submission" date="2024-03" db="EMBL/GenBank/DDBJ databases">
        <authorList>
            <person name="Gkanogiannis A."/>
            <person name="Becerra Lopez-Lavalle L."/>
        </authorList>
    </citation>
    <scope>NUCLEOTIDE SEQUENCE [LARGE SCALE GENOMIC DNA]</scope>
</reference>
<dbReference type="InterPro" id="IPR047265">
    <property type="entry name" value="PIF1-like_bHLH"/>
</dbReference>
<sequence length="540" mass="59326">MNYCVPDFETDEGLSLPSSSVHSRSKTSSMSDGEVMELLWQNGEVVMQSQNQKSRMKLPPSITAEEITFRDTRPMNQEEEPQLFMQEDEMISWLHYPLVDDSTLENSFCEELLYPSHPQSIEQNAGVSAQVRTSDGMEFQPCTATTATATSTMAARPPIPPMRRTEPETKVSSFGLFSRHARRLESGQSNSKSKVGDSAVVGSTSSNTAVLTPESTGTELQRTALTDTSSADLACAVISGGGVAATSTGKGGELMKMIVGETESVQRTTSLEDRKRKGKETDDSDYLCYSTDVEFESTDAKKQVRGSTSTKRSRAAEVHNLSERRRRDRINEKMKALQELIPRCNKADKASMLDEAIEYLKTLQLQVQMMSMGCGMMPMMFPGVQQFMPPMGMGLGMGMGMGMETGVNRPMVPYPNMLAGPMFPRQAGAAQLGPTFPFPPFHMAHVPSTDPSRIQETNQSDQMHNSSGMQNINPPRALSSLDGYHQFLGTQRMRLPAASSQPSPQNQPPALLPGTHNQHTSRRLENIENHESGSPTTDPC</sequence>
<proteinExistence type="predicted"/>
<dbReference type="Gene3D" id="4.10.280.10">
    <property type="entry name" value="Helix-loop-helix DNA-binding domain"/>
    <property type="match status" value="1"/>
</dbReference>
<dbReference type="Pfam" id="PF00010">
    <property type="entry name" value="HLH"/>
    <property type="match status" value="1"/>
</dbReference>
<evidence type="ECO:0000256" key="2">
    <source>
        <dbReference type="ARBA" id="ARBA00023015"/>
    </source>
</evidence>
<dbReference type="SMART" id="SM00353">
    <property type="entry name" value="HLH"/>
    <property type="match status" value="1"/>
</dbReference>
<dbReference type="SUPFAM" id="SSF47459">
    <property type="entry name" value="HLH, helix-loop-helix DNA-binding domain"/>
    <property type="match status" value="1"/>
</dbReference>
<dbReference type="PANTHER" id="PTHR46807">
    <property type="entry name" value="TRANSCRIPTION FACTOR PIF3"/>
    <property type="match status" value="1"/>
</dbReference>
<feature type="region of interest" description="Disordered" evidence="5">
    <location>
        <begin position="183"/>
        <end position="218"/>
    </location>
</feature>
<keyword evidence="3" id="KW-0804">Transcription</keyword>
<keyword evidence="4" id="KW-0539">Nucleus</keyword>
<evidence type="ECO:0000256" key="3">
    <source>
        <dbReference type="ARBA" id="ARBA00023163"/>
    </source>
</evidence>
<dbReference type="PANTHER" id="PTHR46807:SF8">
    <property type="entry name" value="TRANSCRIPTION FACTOR PIF1-LIKE ISOFORM X2"/>
    <property type="match status" value="1"/>
</dbReference>
<keyword evidence="8" id="KW-1185">Reference proteome</keyword>
<feature type="compositionally biased region" description="Polar residues" evidence="5">
    <location>
        <begin position="449"/>
        <end position="473"/>
    </location>
</feature>
<name>A0ABP0YTB2_9ROSI</name>
<dbReference type="InterPro" id="IPR036638">
    <property type="entry name" value="HLH_DNA-bd_sf"/>
</dbReference>
<feature type="region of interest" description="Disordered" evidence="5">
    <location>
        <begin position="149"/>
        <end position="171"/>
    </location>
</feature>